<dbReference type="AlphaFoldDB" id="A0A7M7KB80"/>
<feature type="transmembrane region" description="Helical" evidence="7">
    <location>
        <begin position="388"/>
        <end position="409"/>
    </location>
</feature>
<protein>
    <recommendedName>
        <fullName evidence="8">Major facilitator superfamily (MFS) profile domain-containing protein</fullName>
    </recommendedName>
</protein>
<evidence type="ECO:0000256" key="4">
    <source>
        <dbReference type="ARBA" id="ARBA00022989"/>
    </source>
</evidence>
<evidence type="ECO:0000256" key="6">
    <source>
        <dbReference type="SAM" id="MobiDB-lite"/>
    </source>
</evidence>
<evidence type="ECO:0000256" key="1">
    <source>
        <dbReference type="ARBA" id="ARBA00004141"/>
    </source>
</evidence>
<feature type="transmembrane region" description="Helical" evidence="7">
    <location>
        <begin position="415"/>
        <end position="433"/>
    </location>
</feature>
<dbReference type="EnsemblMetazoa" id="XM_022807400">
    <property type="protein sequence ID" value="XP_022663135"/>
    <property type="gene ID" value="LOC111251101"/>
</dbReference>
<feature type="transmembrane region" description="Helical" evidence="7">
    <location>
        <begin position="489"/>
        <end position="508"/>
    </location>
</feature>
<dbReference type="GO" id="GO:0016020">
    <property type="term" value="C:membrane"/>
    <property type="evidence" value="ECO:0007669"/>
    <property type="project" value="UniProtKB-SubCell"/>
</dbReference>
<keyword evidence="2" id="KW-0813">Transport</keyword>
<keyword evidence="4 7" id="KW-1133">Transmembrane helix</keyword>
<dbReference type="Gene3D" id="1.20.1250.20">
    <property type="entry name" value="MFS general substrate transporter like domains"/>
    <property type="match status" value="1"/>
</dbReference>
<evidence type="ECO:0000256" key="5">
    <source>
        <dbReference type="ARBA" id="ARBA00023136"/>
    </source>
</evidence>
<evidence type="ECO:0000256" key="2">
    <source>
        <dbReference type="ARBA" id="ARBA00022448"/>
    </source>
</evidence>
<comment type="subcellular location">
    <subcellularLocation>
        <location evidence="1">Membrane</location>
        <topology evidence="1">Multi-pass membrane protein</topology>
    </subcellularLocation>
</comment>
<feature type="region of interest" description="Disordered" evidence="6">
    <location>
        <begin position="38"/>
        <end position="64"/>
    </location>
</feature>
<accession>A0A7M7KB80</accession>
<reference evidence="9" key="1">
    <citation type="submission" date="2021-01" db="UniProtKB">
        <authorList>
            <consortium name="EnsemblMetazoa"/>
        </authorList>
    </citation>
    <scope>IDENTIFICATION</scope>
</reference>
<dbReference type="SUPFAM" id="SSF103473">
    <property type="entry name" value="MFS general substrate transporter"/>
    <property type="match status" value="1"/>
</dbReference>
<dbReference type="GeneID" id="111251101"/>
<evidence type="ECO:0000256" key="7">
    <source>
        <dbReference type="SAM" id="Phobius"/>
    </source>
</evidence>
<dbReference type="InterPro" id="IPR011701">
    <property type="entry name" value="MFS"/>
</dbReference>
<feature type="transmembrane region" description="Helical" evidence="7">
    <location>
        <begin position="271"/>
        <end position="296"/>
    </location>
</feature>
<keyword evidence="3 7" id="KW-0812">Transmembrane</keyword>
<keyword evidence="5 7" id="KW-0472">Membrane</keyword>
<dbReference type="PROSITE" id="PS50850">
    <property type="entry name" value="MFS"/>
    <property type="match status" value="1"/>
</dbReference>
<feature type="transmembrane region" description="Helical" evidence="7">
    <location>
        <begin position="177"/>
        <end position="200"/>
    </location>
</feature>
<evidence type="ECO:0000313" key="10">
    <source>
        <dbReference type="Proteomes" id="UP000594260"/>
    </source>
</evidence>
<keyword evidence="10" id="KW-1185">Reference proteome</keyword>
<feature type="domain" description="Major facilitator superfamily (MFS) profile" evidence="8">
    <location>
        <begin position="103"/>
        <end position="512"/>
    </location>
</feature>
<evidence type="ECO:0000259" key="8">
    <source>
        <dbReference type="PROSITE" id="PS50850"/>
    </source>
</evidence>
<feature type="transmembrane region" description="Helical" evidence="7">
    <location>
        <begin position="101"/>
        <end position="125"/>
    </location>
</feature>
<dbReference type="Pfam" id="PF07690">
    <property type="entry name" value="MFS_1"/>
    <property type="match status" value="1"/>
</dbReference>
<feature type="transmembrane region" description="Helical" evidence="7">
    <location>
        <begin position="244"/>
        <end position="265"/>
    </location>
</feature>
<organism evidence="9 10">
    <name type="scientific">Varroa destructor</name>
    <name type="common">Honeybee mite</name>
    <dbReference type="NCBI Taxonomy" id="109461"/>
    <lineage>
        <taxon>Eukaryota</taxon>
        <taxon>Metazoa</taxon>
        <taxon>Ecdysozoa</taxon>
        <taxon>Arthropoda</taxon>
        <taxon>Chelicerata</taxon>
        <taxon>Arachnida</taxon>
        <taxon>Acari</taxon>
        <taxon>Parasitiformes</taxon>
        <taxon>Mesostigmata</taxon>
        <taxon>Gamasina</taxon>
        <taxon>Dermanyssoidea</taxon>
        <taxon>Varroidae</taxon>
        <taxon>Varroa</taxon>
    </lineage>
</organism>
<dbReference type="GO" id="GO:0022857">
    <property type="term" value="F:transmembrane transporter activity"/>
    <property type="evidence" value="ECO:0007669"/>
    <property type="project" value="InterPro"/>
</dbReference>
<feature type="transmembrane region" description="Helical" evidence="7">
    <location>
        <begin position="317"/>
        <end position="340"/>
    </location>
</feature>
<feature type="transmembrane region" description="Helical" evidence="7">
    <location>
        <begin position="145"/>
        <end position="165"/>
    </location>
</feature>
<dbReference type="PANTHER" id="PTHR23506:SF26">
    <property type="entry name" value="MFS-TYPE TRANSPORTER SLC18B1"/>
    <property type="match status" value="1"/>
</dbReference>
<dbReference type="InterPro" id="IPR036259">
    <property type="entry name" value="MFS_trans_sf"/>
</dbReference>
<dbReference type="PANTHER" id="PTHR23506">
    <property type="entry name" value="GH10249P"/>
    <property type="match status" value="1"/>
</dbReference>
<dbReference type="InterPro" id="IPR050930">
    <property type="entry name" value="MFS_Vesicular_Transporter"/>
</dbReference>
<evidence type="ECO:0000313" key="9">
    <source>
        <dbReference type="EnsemblMetazoa" id="XP_022663135"/>
    </source>
</evidence>
<dbReference type="Proteomes" id="UP000594260">
    <property type="component" value="Unplaced"/>
</dbReference>
<dbReference type="RefSeq" id="XP_022663135.1">
    <property type="nucleotide sequence ID" value="XM_022807400.1"/>
</dbReference>
<proteinExistence type="predicted"/>
<evidence type="ECO:0000256" key="3">
    <source>
        <dbReference type="ARBA" id="ARBA00022692"/>
    </source>
</evidence>
<feature type="transmembrane region" description="Helical" evidence="7">
    <location>
        <begin position="360"/>
        <end position="381"/>
    </location>
</feature>
<sequence length="593" mass="64535">MPAALSTHPPLTDRDDSDEGSACNTRLSGITYNLTSPASLSSSGSDPGQWLTPPAASPFTHSSRTSNWSFEDEPSWCSACLAGVGRWVIGKLAEDISRSEAWLLATITGVNFLSFCAGSIIAPILPQHLAKKMEQFGKEGTVSELHVSLAFVLYAGSSMISSLVFGPFIPRFGVEYLYYPGLITVALTNIALGALDLLPIGSYENYILAQRVIRVIEGIGAAAFNTSSHSIIMKVFSRYIDEAFAAVEAAVAISFSLGPIIGSLLVSSFGWFWAFFVFGIIVLATIPISVCVFGNYGSLRYVEYLRIRGDPLLPLEIVLSWKGLFVVITMIITTTAFSFVEPTLELFLENTIQTEHSTAYYFAEATSFALTALAVAPFIAARSKMGTMILGTSILGISFLLMGPCRYILRKPNDVATMFGVIVLGIGFALAYVPTLDFLVDTAIYDLGYFKHPATYGPISGLWNFLNGFGETFGPVIAMFQNSPDIRDATLVFSTGIGLTLIFFHLSVEKTLEGHRLAEGRKVGKTAAFASRKSRTLADKSKLNNSSNDDNMDNESHTESGELANAIKYFLKPSKKDKHVYEPPFIQRHINNV</sequence>
<dbReference type="InterPro" id="IPR020846">
    <property type="entry name" value="MFS_dom"/>
</dbReference>
<feature type="region of interest" description="Disordered" evidence="6">
    <location>
        <begin position="1"/>
        <end position="21"/>
    </location>
</feature>
<name>A0A7M7KB80_VARDE</name>